<comment type="function">
    <text evidence="2">May act as a component of the cytoskeleton or as a chaperone for the reorganization of intermediate filament proteins during terminal differentiation in the lens. Does not seem to have enzymatic activity.</text>
</comment>
<evidence type="ECO:0000256" key="6">
    <source>
        <dbReference type="PROSITE-ProRule" id="PRU01331"/>
    </source>
</evidence>
<dbReference type="Pfam" id="PF00120">
    <property type="entry name" value="Gln-synt_C"/>
    <property type="match status" value="1"/>
</dbReference>
<name>A0ABD2QPP7_9PLAT</name>
<proteinExistence type="inferred from homology"/>
<dbReference type="SUPFAM" id="SSF54368">
    <property type="entry name" value="Glutamine synthetase, N-terminal domain"/>
    <property type="match status" value="1"/>
</dbReference>
<dbReference type="PROSITE" id="PS51987">
    <property type="entry name" value="GS_CATALYTIC"/>
    <property type="match status" value="1"/>
</dbReference>
<sequence length="491" mass="55736">MNEKLASVVPLGSVQSVSDQVDQERIKNSFDYLRLSFCDLNGLHLSKLISTQNLGKLLKNSCEIYSGVFTFGPRNEIVNIPEIVEKRHANGFMKPDWSTLHSLPWAGSLPDHVSVPAKRIGSVLCEIHWIEGPVIDTMPRHVAKLMLNRLMERHKLKVYSAFEPEFRVFTPESVVDACLNRINPTDTSTLPAPFTLGTDMYKTDLLSIYERFFLTLDHYLRSLGINIQDFCTENGEGQLETPVMPLYGLQSADVYFILKQAIKEIAPQCGLFASFMPKPLANMCSSGCHYNHSLWRVDDNKNAFYDANAENRLSETARHWLGGLLEHLPAILALCSPTVNCYRRLHRHLAPSLVNWDLDDRFTSIRVKNVDESRTYIENRLASSAGGPYHVLAVTLAAGMDGLERKLEPPPRGIKDPEIAKKLPESLPDALECLRNDHHLVNILGARFVDWFIQVKERGDLATMPNAKEMMKEEETVETLAKERYEYFKYT</sequence>
<evidence type="ECO:0000313" key="10">
    <source>
        <dbReference type="Proteomes" id="UP001626550"/>
    </source>
</evidence>
<dbReference type="PANTHER" id="PTHR43407">
    <property type="entry name" value="GLUTAMINE SYNTHETASE"/>
    <property type="match status" value="1"/>
</dbReference>
<evidence type="ECO:0000259" key="8">
    <source>
        <dbReference type="PROSITE" id="PS51987"/>
    </source>
</evidence>
<accession>A0ABD2QPP7</accession>
<evidence type="ECO:0000256" key="7">
    <source>
        <dbReference type="RuleBase" id="RU000384"/>
    </source>
</evidence>
<dbReference type="Gene3D" id="3.30.590.10">
    <property type="entry name" value="Glutamine synthetase/guanido kinase, catalytic domain"/>
    <property type="match status" value="1"/>
</dbReference>
<dbReference type="Gene3D" id="3.10.20.70">
    <property type="entry name" value="Glutamine synthetase, N-terminal domain"/>
    <property type="match status" value="1"/>
</dbReference>
<dbReference type="InterPro" id="IPR036651">
    <property type="entry name" value="Gln_synt_N_sf"/>
</dbReference>
<evidence type="ECO:0000256" key="3">
    <source>
        <dbReference type="ARBA" id="ARBA00038790"/>
    </source>
</evidence>
<dbReference type="EMBL" id="JBJKFK010000050">
    <property type="protein sequence ID" value="KAL3320466.1"/>
    <property type="molecule type" value="Genomic_DNA"/>
</dbReference>
<dbReference type="SMART" id="SM01230">
    <property type="entry name" value="Gln-synt_C"/>
    <property type="match status" value="1"/>
</dbReference>
<comment type="similarity">
    <text evidence="1 6 7">Belongs to the glutamine synthetase family.</text>
</comment>
<evidence type="ECO:0000256" key="2">
    <source>
        <dbReference type="ARBA" id="ARBA00037583"/>
    </source>
</evidence>
<dbReference type="AlphaFoldDB" id="A0ABD2QPP7"/>
<comment type="subunit">
    <text evidence="3">Dodecamer. Interacts with BFSP2 and VIM.</text>
</comment>
<keyword evidence="10" id="KW-1185">Reference proteome</keyword>
<organism evidence="9 10">
    <name type="scientific">Cichlidogyrus casuarinus</name>
    <dbReference type="NCBI Taxonomy" id="1844966"/>
    <lineage>
        <taxon>Eukaryota</taxon>
        <taxon>Metazoa</taxon>
        <taxon>Spiralia</taxon>
        <taxon>Lophotrochozoa</taxon>
        <taxon>Platyhelminthes</taxon>
        <taxon>Monogenea</taxon>
        <taxon>Monopisthocotylea</taxon>
        <taxon>Dactylogyridea</taxon>
        <taxon>Ancyrocephalidae</taxon>
        <taxon>Cichlidogyrus</taxon>
    </lineage>
</organism>
<dbReference type="PANTHER" id="PTHR43407:SF1">
    <property type="entry name" value="LENGSIN"/>
    <property type="match status" value="1"/>
</dbReference>
<comment type="caution">
    <text evidence="9">The sequence shown here is derived from an EMBL/GenBank/DDBJ whole genome shotgun (WGS) entry which is preliminary data.</text>
</comment>
<dbReference type="InterPro" id="IPR008146">
    <property type="entry name" value="Gln_synth_cat_dom"/>
</dbReference>
<evidence type="ECO:0000256" key="5">
    <source>
        <dbReference type="ARBA" id="ARBA00042675"/>
    </source>
</evidence>
<protein>
    <recommendedName>
        <fullName evidence="4">Lengsin</fullName>
    </recommendedName>
    <alternativeName>
        <fullName evidence="5">Glutamate-ammonia ligase domain-containing protein 1</fullName>
    </alternativeName>
</protein>
<gene>
    <name evidence="9" type="ORF">Ciccas_000849</name>
</gene>
<dbReference type="Proteomes" id="UP001626550">
    <property type="component" value="Unassembled WGS sequence"/>
</dbReference>
<evidence type="ECO:0000256" key="4">
    <source>
        <dbReference type="ARBA" id="ARBA00039404"/>
    </source>
</evidence>
<evidence type="ECO:0000256" key="1">
    <source>
        <dbReference type="ARBA" id="ARBA00009897"/>
    </source>
</evidence>
<dbReference type="SUPFAM" id="SSF55931">
    <property type="entry name" value="Glutamine synthetase/guanido kinase"/>
    <property type="match status" value="1"/>
</dbReference>
<evidence type="ECO:0000313" key="9">
    <source>
        <dbReference type="EMBL" id="KAL3320466.1"/>
    </source>
</evidence>
<dbReference type="InterPro" id="IPR014746">
    <property type="entry name" value="Gln_synth/guanido_kin_cat_dom"/>
</dbReference>
<reference evidence="9 10" key="1">
    <citation type="submission" date="2024-11" db="EMBL/GenBank/DDBJ databases">
        <title>Adaptive evolution of stress response genes in parasites aligns with host niche diversity.</title>
        <authorList>
            <person name="Hahn C."/>
            <person name="Resl P."/>
        </authorList>
    </citation>
    <scope>NUCLEOTIDE SEQUENCE [LARGE SCALE GENOMIC DNA]</scope>
    <source>
        <strain evidence="9">EGGRZ-B1_66</strain>
        <tissue evidence="9">Body</tissue>
    </source>
</reference>
<feature type="domain" description="GS catalytic" evidence="8">
    <location>
        <begin position="139"/>
        <end position="491"/>
    </location>
</feature>